<feature type="region of interest" description="Disordered" evidence="1">
    <location>
        <begin position="337"/>
        <end position="377"/>
    </location>
</feature>
<evidence type="ECO:0000313" key="3">
    <source>
        <dbReference type="Proteomes" id="UP000306985"/>
    </source>
</evidence>
<comment type="caution">
    <text evidence="2">The sequence shown here is derived from an EMBL/GenBank/DDBJ whole genome shotgun (WGS) entry which is preliminary data.</text>
</comment>
<feature type="compositionally biased region" description="Low complexity" evidence="1">
    <location>
        <begin position="367"/>
        <end position="377"/>
    </location>
</feature>
<evidence type="ECO:0000256" key="1">
    <source>
        <dbReference type="SAM" id="MobiDB-lite"/>
    </source>
</evidence>
<reference evidence="2 3" key="1">
    <citation type="submission" date="2019-05" db="EMBL/GenBank/DDBJ databases">
        <title>Nakamurella sp. N5BH11, whole genome shotgun sequence.</title>
        <authorList>
            <person name="Tuo L."/>
        </authorList>
    </citation>
    <scope>NUCLEOTIDE SEQUENCE [LARGE SCALE GENOMIC DNA]</scope>
    <source>
        <strain evidence="2 3">N5BH11</strain>
    </source>
</reference>
<dbReference type="AlphaFoldDB" id="A0A4U6QBS1"/>
<accession>A0A4U6QBS1</accession>
<evidence type="ECO:0000313" key="2">
    <source>
        <dbReference type="EMBL" id="TKV57418.1"/>
    </source>
</evidence>
<name>A0A4U6QBS1_9ACTN</name>
<proteinExistence type="predicted"/>
<dbReference type="OrthoDB" id="7375665at2"/>
<protein>
    <submittedName>
        <fullName evidence="2">Uncharacterized protein</fullName>
    </submittedName>
</protein>
<sequence length="377" mass="39434">MRTGAGPTGWNGFGAFPGMPAMPGFGGFPVMPAFGGFPAMPGWGGVAGRATTGRPRSPEAMLDALFYDVDVITDEETALLGTDAAPEGAVVVVPPTGQGTVRVYRDFATYAAADDPVTAVAVAGVASSALGGAALSRDVADAIGAPVAAVVSGHGLSDLAAEAMGGWFWYGGINLMRQAAKVVTPWSQLVGAAEDQLEASELVSFVRTSKDVDTLLHLIESDGSIELLVGHSKGNLMISEALYWLRANDPKRFIEVTERTAVITLCAKVGMPAGCERVIDITCEHDSFGAMNSRIDIRSDHIVPNAWHSTSRQFPYEMGLDVTKAVRAVLPLLDGPLTDQRIPRRPGGAATGGGRSRTATGRRKPRASSSAAARRRS</sequence>
<keyword evidence="3" id="KW-1185">Reference proteome</keyword>
<dbReference type="Proteomes" id="UP000306985">
    <property type="component" value="Unassembled WGS sequence"/>
</dbReference>
<dbReference type="RefSeq" id="WP_137451122.1">
    <property type="nucleotide sequence ID" value="NZ_SZZH01000005.1"/>
</dbReference>
<gene>
    <name evidence="2" type="ORF">FDO65_18030</name>
</gene>
<organism evidence="2 3">
    <name type="scientific">Nakamurella flava</name>
    <dbReference type="NCBI Taxonomy" id="2576308"/>
    <lineage>
        <taxon>Bacteria</taxon>
        <taxon>Bacillati</taxon>
        <taxon>Actinomycetota</taxon>
        <taxon>Actinomycetes</taxon>
        <taxon>Nakamurellales</taxon>
        <taxon>Nakamurellaceae</taxon>
        <taxon>Nakamurella</taxon>
    </lineage>
</organism>
<dbReference type="EMBL" id="SZZH01000005">
    <property type="protein sequence ID" value="TKV57418.1"/>
    <property type="molecule type" value="Genomic_DNA"/>
</dbReference>